<dbReference type="GO" id="GO:0019346">
    <property type="term" value="P:transsulfuration"/>
    <property type="evidence" value="ECO:0007669"/>
    <property type="project" value="InterPro"/>
</dbReference>
<dbReference type="AlphaFoldDB" id="A0A653BXD1"/>
<dbReference type="FunFam" id="3.40.640.10:FF:000009">
    <property type="entry name" value="Cystathionine gamma-synthase homolog"/>
    <property type="match status" value="1"/>
</dbReference>
<reference evidence="10 11" key="1">
    <citation type="submission" date="2019-01" db="EMBL/GenBank/DDBJ databases">
        <authorList>
            <person name="Sayadi A."/>
        </authorList>
    </citation>
    <scope>NUCLEOTIDE SEQUENCE [LARGE SCALE GENOMIC DNA]</scope>
</reference>
<dbReference type="EMBL" id="CAACVG010006391">
    <property type="protein sequence ID" value="VEN40140.1"/>
    <property type="molecule type" value="Genomic_DNA"/>
</dbReference>
<dbReference type="Gene3D" id="3.90.1150.10">
    <property type="entry name" value="Aspartate Aminotransferase, domain 1"/>
    <property type="match status" value="1"/>
</dbReference>
<dbReference type="InterPro" id="IPR015424">
    <property type="entry name" value="PyrdxlP-dep_Trfase"/>
</dbReference>
<comment type="similarity">
    <text evidence="3 9">Belongs to the trans-sulfuration enzymes family.</text>
</comment>
<gene>
    <name evidence="10" type="ORF">CALMAC_LOCUS4416</name>
</gene>
<proteinExistence type="inferred from homology"/>
<dbReference type="PIRSF" id="PIRSF001434">
    <property type="entry name" value="CGS"/>
    <property type="match status" value="1"/>
</dbReference>
<dbReference type="PANTHER" id="PTHR11808:SF15">
    <property type="entry name" value="CYSTATHIONINE GAMMA-LYASE"/>
    <property type="match status" value="1"/>
</dbReference>
<dbReference type="InterPro" id="IPR000277">
    <property type="entry name" value="Cys/Met-Metab_PyrdxlP-dep_enz"/>
</dbReference>
<dbReference type="GO" id="GO:0004123">
    <property type="term" value="F:cystathionine gamma-lyase activity"/>
    <property type="evidence" value="ECO:0007669"/>
    <property type="project" value="TreeGrafter"/>
</dbReference>
<dbReference type="GO" id="GO:0005737">
    <property type="term" value="C:cytoplasm"/>
    <property type="evidence" value="ECO:0007669"/>
    <property type="project" value="TreeGrafter"/>
</dbReference>
<dbReference type="InterPro" id="IPR015421">
    <property type="entry name" value="PyrdxlP-dep_Trfase_major"/>
</dbReference>
<organism evidence="10 11">
    <name type="scientific">Callosobruchus maculatus</name>
    <name type="common">Southern cowpea weevil</name>
    <name type="synonym">Pulse bruchid</name>
    <dbReference type="NCBI Taxonomy" id="64391"/>
    <lineage>
        <taxon>Eukaryota</taxon>
        <taxon>Metazoa</taxon>
        <taxon>Ecdysozoa</taxon>
        <taxon>Arthropoda</taxon>
        <taxon>Hexapoda</taxon>
        <taxon>Insecta</taxon>
        <taxon>Pterygota</taxon>
        <taxon>Neoptera</taxon>
        <taxon>Endopterygota</taxon>
        <taxon>Coleoptera</taxon>
        <taxon>Polyphaga</taxon>
        <taxon>Cucujiformia</taxon>
        <taxon>Chrysomeloidea</taxon>
        <taxon>Chrysomelidae</taxon>
        <taxon>Bruchinae</taxon>
        <taxon>Bruchini</taxon>
        <taxon>Callosobruchus</taxon>
    </lineage>
</organism>
<name>A0A653BXD1_CALMS</name>
<dbReference type="EC" id="4.4.1.1" evidence="4"/>
<evidence type="ECO:0000256" key="8">
    <source>
        <dbReference type="PIRSR" id="PIRSR001434-2"/>
    </source>
</evidence>
<feature type="modified residue" description="N6-(pyridoxal phosphate)lysine" evidence="8">
    <location>
        <position position="207"/>
    </location>
</feature>
<keyword evidence="5 8" id="KW-0663">Pyridoxal phosphate</keyword>
<keyword evidence="6" id="KW-0028">Amino-acid biosynthesis</keyword>
<dbReference type="UniPathway" id="UPA00136">
    <property type="reaction ID" value="UER00202"/>
</dbReference>
<evidence type="ECO:0000313" key="10">
    <source>
        <dbReference type="EMBL" id="VEN40140.1"/>
    </source>
</evidence>
<dbReference type="CDD" id="cd00614">
    <property type="entry name" value="CGS_like"/>
    <property type="match status" value="1"/>
</dbReference>
<keyword evidence="11" id="KW-1185">Reference proteome</keyword>
<dbReference type="OrthoDB" id="3512640at2759"/>
<sequence>MAQDGFLPYPEGFATDAIHHSHDPENWKSKSLAPPIETSANYKHSAPGVFEKYEYTRTGNPTRDILQDVLAKLDNAKYALAFSSGMGAISAVTFGLLSSGDHAIIGDDVYGGTNRLFSEILPRFIIETTFADLTELTNLEKAIKPNTKLIWLETPTNPTMKITDIRGAAAIAKKHHITLAVDNTFLTPYLQRPLDLGADLAMYSISKYMNGHSDVIMGSIATNNDVIYTKLKFVQNAMGIIPGPFDCYQVNRGLKTLALRMEKHKANSRLVGKFLEGHPKVEKVLHPGLPSHPQHELFKSQTSGDSGTFSMYLRGGLKESEAFLKAVTVFTLAGSLGGYQSLIELPCKMSHASVEPEMRKHLGISENLIRLSIGLEDPEHLIADLDQAFKKMEE</sequence>
<dbReference type="Proteomes" id="UP000410492">
    <property type="component" value="Unassembled WGS sequence"/>
</dbReference>
<dbReference type="FunFam" id="3.90.1150.10:FF:000033">
    <property type="entry name" value="Cystathionine gamma-synthase"/>
    <property type="match status" value="1"/>
</dbReference>
<dbReference type="GO" id="GO:0030170">
    <property type="term" value="F:pyridoxal phosphate binding"/>
    <property type="evidence" value="ECO:0007669"/>
    <property type="project" value="InterPro"/>
</dbReference>
<dbReference type="InterPro" id="IPR015422">
    <property type="entry name" value="PyrdxlP-dep_Trfase_small"/>
</dbReference>
<dbReference type="PANTHER" id="PTHR11808">
    <property type="entry name" value="TRANS-SULFURATION ENZYME FAMILY MEMBER"/>
    <property type="match status" value="1"/>
</dbReference>
<dbReference type="Gene3D" id="3.40.640.10">
    <property type="entry name" value="Type I PLP-dependent aspartate aminotransferase-like (Major domain)"/>
    <property type="match status" value="1"/>
</dbReference>
<evidence type="ECO:0000256" key="9">
    <source>
        <dbReference type="RuleBase" id="RU362118"/>
    </source>
</evidence>
<evidence type="ECO:0000256" key="2">
    <source>
        <dbReference type="ARBA" id="ARBA00005038"/>
    </source>
</evidence>
<keyword evidence="6" id="KW-0198">Cysteine biosynthesis</keyword>
<accession>A0A653BXD1</accession>
<evidence type="ECO:0000256" key="7">
    <source>
        <dbReference type="ARBA" id="ARBA00029853"/>
    </source>
</evidence>
<evidence type="ECO:0000313" key="11">
    <source>
        <dbReference type="Proteomes" id="UP000410492"/>
    </source>
</evidence>
<dbReference type="SUPFAM" id="SSF53383">
    <property type="entry name" value="PLP-dependent transferases"/>
    <property type="match status" value="1"/>
</dbReference>
<comment type="cofactor">
    <cofactor evidence="1 9">
        <name>pyridoxal 5'-phosphate</name>
        <dbReference type="ChEBI" id="CHEBI:597326"/>
    </cofactor>
</comment>
<dbReference type="GO" id="GO:0019343">
    <property type="term" value="P:cysteine biosynthetic process via cystathionine"/>
    <property type="evidence" value="ECO:0007669"/>
    <property type="project" value="TreeGrafter"/>
</dbReference>
<evidence type="ECO:0000256" key="4">
    <source>
        <dbReference type="ARBA" id="ARBA00012085"/>
    </source>
</evidence>
<protein>
    <recommendedName>
        <fullName evidence="4">cystathionine gamma-lyase</fullName>
        <ecNumber evidence="4">4.4.1.1</ecNumber>
    </recommendedName>
    <alternativeName>
        <fullName evidence="7">Gamma-cystathionase</fullName>
    </alternativeName>
</protein>
<evidence type="ECO:0000256" key="3">
    <source>
        <dbReference type="ARBA" id="ARBA00009077"/>
    </source>
</evidence>
<dbReference type="Pfam" id="PF01053">
    <property type="entry name" value="Cys_Met_Meta_PP"/>
    <property type="match status" value="1"/>
</dbReference>
<comment type="pathway">
    <text evidence="2">Amino-acid biosynthesis; L-cysteine biosynthesis; L-cysteine from L-homocysteine and L-serine: step 2/2.</text>
</comment>
<evidence type="ECO:0000256" key="1">
    <source>
        <dbReference type="ARBA" id="ARBA00001933"/>
    </source>
</evidence>
<evidence type="ECO:0000256" key="6">
    <source>
        <dbReference type="ARBA" id="ARBA00023192"/>
    </source>
</evidence>
<evidence type="ECO:0000256" key="5">
    <source>
        <dbReference type="ARBA" id="ARBA00022898"/>
    </source>
</evidence>
<dbReference type="GO" id="GO:0009086">
    <property type="term" value="P:methionine biosynthetic process"/>
    <property type="evidence" value="ECO:0007669"/>
    <property type="project" value="UniProtKB-ARBA"/>
</dbReference>